<organism evidence="2 3">
    <name type="scientific">Actinoplanes cyaneus</name>
    <dbReference type="NCBI Taxonomy" id="52696"/>
    <lineage>
        <taxon>Bacteria</taxon>
        <taxon>Bacillati</taxon>
        <taxon>Actinomycetota</taxon>
        <taxon>Actinomycetes</taxon>
        <taxon>Micromonosporales</taxon>
        <taxon>Micromonosporaceae</taxon>
        <taxon>Actinoplanes</taxon>
    </lineage>
</organism>
<dbReference type="PANTHER" id="PTHR43698">
    <property type="entry name" value="RIBD C-TERMINAL DOMAIN CONTAINING PROTEIN"/>
    <property type="match status" value="1"/>
</dbReference>
<evidence type="ECO:0000313" key="2">
    <source>
        <dbReference type="EMBL" id="GID65483.1"/>
    </source>
</evidence>
<feature type="domain" description="Cupin type-2" evidence="1">
    <location>
        <begin position="45"/>
        <end position="112"/>
    </location>
</feature>
<dbReference type="EMBL" id="BOMH01000025">
    <property type="protein sequence ID" value="GID65483.1"/>
    <property type="molecule type" value="Genomic_DNA"/>
</dbReference>
<dbReference type="Pfam" id="PF07883">
    <property type="entry name" value="Cupin_2"/>
    <property type="match status" value="1"/>
</dbReference>
<comment type="caution">
    <text evidence="2">The sequence shown here is derived from an EMBL/GenBank/DDBJ whole genome shotgun (WGS) entry which is preliminary data.</text>
</comment>
<dbReference type="Gene3D" id="2.60.120.10">
    <property type="entry name" value="Jelly Rolls"/>
    <property type="match status" value="1"/>
</dbReference>
<evidence type="ECO:0000313" key="3">
    <source>
        <dbReference type="Proteomes" id="UP000619479"/>
    </source>
</evidence>
<dbReference type="RefSeq" id="WP_203741572.1">
    <property type="nucleotide sequence ID" value="NZ_BAAAUC010000003.1"/>
</dbReference>
<dbReference type="InterPro" id="IPR014710">
    <property type="entry name" value="RmlC-like_jellyroll"/>
</dbReference>
<reference evidence="2" key="1">
    <citation type="submission" date="2021-01" db="EMBL/GenBank/DDBJ databases">
        <title>Whole genome shotgun sequence of Actinoplanes cyaneus NBRC 14990.</title>
        <authorList>
            <person name="Komaki H."/>
            <person name="Tamura T."/>
        </authorList>
    </citation>
    <scope>NUCLEOTIDE SEQUENCE</scope>
    <source>
        <strain evidence="2">NBRC 14990</strain>
    </source>
</reference>
<dbReference type="SUPFAM" id="SSF51182">
    <property type="entry name" value="RmlC-like cupins"/>
    <property type="match status" value="1"/>
</dbReference>
<sequence>MSTYFKVVPESSVPSPAGSAENFDGQVWQADVLRAEQPGGLRGHRFAYAPGGRSHWHVHTGEQALIVVAGRGLIQWEGLDEPRELQPGDWVHVEPGVPHWHGAADDSIFVHLAVTATGATEWGDRVER</sequence>
<name>A0A919M5R1_9ACTN</name>
<dbReference type="PANTHER" id="PTHR43698:SF1">
    <property type="entry name" value="BLL4564 PROTEIN"/>
    <property type="match status" value="1"/>
</dbReference>
<dbReference type="InterPro" id="IPR011051">
    <property type="entry name" value="RmlC_Cupin_sf"/>
</dbReference>
<proteinExistence type="predicted"/>
<evidence type="ECO:0000259" key="1">
    <source>
        <dbReference type="Pfam" id="PF07883"/>
    </source>
</evidence>
<protein>
    <submittedName>
        <fullName evidence="2">Cupin</fullName>
    </submittedName>
</protein>
<keyword evidence="3" id="KW-1185">Reference proteome</keyword>
<dbReference type="InterPro" id="IPR047263">
    <property type="entry name" value="HNL-like_cupin"/>
</dbReference>
<gene>
    <name evidence="2" type="ORF">Acy02nite_33640</name>
</gene>
<dbReference type="CDD" id="cd02233">
    <property type="entry name" value="cupin_HNL-like"/>
    <property type="match status" value="1"/>
</dbReference>
<dbReference type="AlphaFoldDB" id="A0A919M5R1"/>
<accession>A0A919M5R1</accession>
<dbReference type="InterPro" id="IPR013096">
    <property type="entry name" value="Cupin_2"/>
</dbReference>
<dbReference type="Proteomes" id="UP000619479">
    <property type="component" value="Unassembled WGS sequence"/>
</dbReference>